<sequence>MFYFKFLIIFAIFMTSYVNASEKKLIYIVSDIRIPFWEIMSKGIKSKSSNYDYDIQIHSSSNSAKIELENTVKAIRSKPDGLIISPTNSSASVTILKLAKEANIPVVILDIGTDSGEYLSYISSDNKTGAYNIGKVLVKKMQKLGYEDGSVAIVAIPQKRINGQERTRGFLKALSESKIKSVDLKQQITWTQAETYIYTKEFIKKYPNLRAVWLQGSDRYQGALDAINELDKKGEVLLLTFDAEPEFIELIQDDILVGSAMQQPYLMGQKAIEQFYNYFNNKEIIKNIQMPILAISKDNIKKKLPLIKRNVLGIEK</sequence>
<evidence type="ECO:0000256" key="3">
    <source>
        <dbReference type="ARBA" id="ARBA00022729"/>
    </source>
</evidence>
<evidence type="ECO:0000313" key="6">
    <source>
        <dbReference type="Proteomes" id="UP000264693"/>
    </source>
</evidence>
<evidence type="ECO:0000259" key="4">
    <source>
        <dbReference type="Pfam" id="PF13407"/>
    </source>
</evidence>
<dbReference type="InterPro" id="IPR025997">
    <property type="entry name" value="SBP_2_dom"/>
</dbReference>
<protein>
    <submittedName>
        <fullName evidence="5">ABC transporter, periplasmic substrate-binding protein</fullName>
    </submittedName>
</protein>
<feature type="domain" description="Periplasmic binding protein" evidence="4">
    <location>
        <begin position="27"/>
        <end position="282"/>
    </location>
</feature>
<dbReference type="InterPro" id="IPR028082">
    <property type="entry name" value="Peripla_BP_I"/>
</dbReference>
<dbReference type="PANTHER" id="PTHR46847">
    <property type="entry name" value="D-ALLOSE-BINDING PERIPLASMIC PROTEIN-RELATED"/>
    <property type="match status" value="1"/>
</dbReference>
<dbReference type="RefSeq" id="WP_228150803.1">
    <property type="nucleotide sequence ID" value="NZ_CP032101.1"/>
</dbReference>
<evidence type="ECO:0000313" key="5">
    <source>
        <dbReference type="EMBL" id="AXX86941.1"/>
    </source>
</evidence>
<dbReference type="PANTHER" id="PTHR46847:SF1">
    <property type="entry name" value="D-ALLOSE-BINDING PERIPLASMIC PROTEIN-RELATED"/>
    <property type="match status" value="1"/>
</dbReference>
<evidence type="ECO:0000256" key="1">
    <source>
        <dbReference type="ARBA" id="ARBA00004196"/>
    </source>
</evidence>
<name>A0A347TK13_9BACT</name>
<dbReference type="Proteomes" id="UP000264693">
    <property type="component" value="Chromosome"/>
</dbReference>
<dbReference type="EMBL" id="CP032101">
    <property type="protein sequence ID" value="AXX86941.1"/>
    <property type="molecule type" value="Genomic_DNA"/>
</dbReference>
<proteinExistence type="inferred from homology"/>
<comment type="subcellular location">
    <subcellularLocation>
        <location evidence="1">Cell envelope</location>
    </subcellularLocation>
</comment>
<comment type="similarity">
    <text evidence="2">Belongs to the bacterial solute-binding protein 2 family.</text>
</comment>
<dbReference type="KEGG" id="amar:AMRN_1198"/>
<dbReference type="GO" id="GO:0030313">
    <property type="term" value="C:cell envelope"/>
    <property type="evidence" value="ECO:0007669"/>
    <property type="project" value="UniProtKB-SubCell"/>
</dbReference>
<dbReference type="SUPFAM" id="SSF53822">
    <property type="entry name" value="Periplasmic binding protein-like I"/>
    <property type="match status" value="1"/>
</dbReference>
<gene>
    <name evidence="5" type="ORF">AMRN_1198</name>
</gene>
<dbReference type="GO" id="GO:0030246">
    <property type="term" value="F:carbohydrate binding"/>
    <property type="evidence" value="ECO:0007669"/>
    <property type="project" value="UniProtKB-ARBA"/>
</dbReference>
<dbReference type="Gene3D" id="3.40.50.2300">
    <property type="match status" value="2"/>
</dbReference>
<dbReference type="Pfam" id="PF13407">
    <property type="entry name" value="Peripla_BP_4"/>
    <property type="match status" value="1"/>
</dbReference>
<organism evidence="5 6">
    <name type="scientific">Malaciobacter marinus</name>
    <dbReference type="NCBI Taxonomy" id="505249"/>
    <lineage>
        <taxon>Bacteria</taxon>
        <taxon>Pseudomonadati</taxon>
        <taxon>Campylobacterota</taxon>
        <taxon>Epsilonproteobacteria</taxon>
        <taxon>Campylobacterales</taxon>
        <taxon>Arcobacteraceae</taxon>
        <taxon>Malaciobacter</taxon>
    </lineage>
</organism>
<evidence type="ECO:0000256" key="2">
    <source>
        <dbReference type="ARBA" id="ARBA00007639"/>
    </source>
</evidence>
<dbReference type="AlphaFoldDB" id="A0A347TK13"/>
<accession>A0A347TK13</accession>
<reference evidence="5 6" key="1">
    <citation type="submission" date="2018-08" db="EMBL/GenBank/DDBJ databases">
        <title>Complete genome of the Arcobacter marinus type strain JCM 15502.</title>
        <authorList>
            <person name="Miller W.G."/>
            <person name="Yee E."/>
            <person name="Huynh S."/>
            <person name="Parker C.T."/>
        </authorList>
    </citation>
    <scope>NUCLEOTIDE SEQUENCE [LARGE SCALE GENOMIC DNA]</scope>
    <source>
        <strain evidence="5 6">JCM 15502</strain>
    </source>
</reference>
<keyword evidence="3" id="KW-0732">Signal</keyword>